<accession>A0A8T2VNE9</accession>
<dbReference type="AlphaFoldDB" id="A0A8T2VNE9"/>
<keyword evidence="2" id="KW-1185">Reference proteome</keyword>
<dbReference type="Proteomes" id="UP000825935">
    <property type="component" value="Chromosome 1"/>
</dbReference>
<comment type="caution">
    <text evidence="1">The sequence shown here is derived from an EMBL/GenBank/DDBJ whole genome shotgun (WGS) entry which is preliminary data.</text>
</comment>
<protein>
    <submittedName>
        <fullName evidence="1">Uncharacterized protein</fullName>
    </submittedName>
</protein>
<name>A0A8T2VNE9_CERRI</name>
<gene>
    <name evidence="1" type="ORF">KP509_01G090300</name>
</gene>
<dbReference type="EMBL" id="CM035406">
    <property type="protein sequence ID" value="KAH7447083.1"/>
    <property type="molecule type" value="Genomic_DNA"/>
</dbReference>
<organism evidence="1 2">
    <name type="scientific">Ceratopteris richardii</name>
    <name type="common">Triangle waterfern</name>
    <dbReference type="NCBI Taxonomy" id="49495"/>
    <lineage>
        <taxon>Eukaryota</taxon>
        <taxon>Viridiplantae</taxon>
        <taxon>Streptophyta</taxon>
        <taxon>Embryophyta</taxon>
        <taxon>Tracheophyta</taxon>
        <taxon>Polypodiopsida</taxon>
        <taxon>Polypodiidae</taxon>
        <taxon>Polypodiales</taxon>
        <taxon>Pteridineae</taxon>
        <taxon>Pteridaceae</taxon>
        <taxon>Parkerioideae</taxon>
        <taxon>Ceratopteris</taxon>
    </lineage>
</organism>
<evidence type="ECO:0000313" key="1">
    <source>
        <dbReference type="EMBL" id="KAH7447083.1"/>
    </source>
</evidence>
<proteinExistence type="predicted"/>
<reference evidence="1" key="1">
    <citation type="submission" date="2021-08" db="EMBL/GenBank/DDBJ databases">
        <title>WGS assembly of Ceratopteris richardii.</title>
        <authorList>
            <person name="Marchant D.B."/>
            <person name="Chen G."/>
            <person name="Jenkins J."/>
            <person name="Shu S."/>
            <person name="Leebens-Mack J."/>
            <person name="Grimwood J."/>
            <person name="Schmutz J."/>
            <person name="Soltis P."/>
            <person name="Soltis D."/>
            <person name="Chen Z.-H."/>
        </authorList>
    </citation>
    <scope>NUCLEOTIDE SEQUENCE</scope>
    <source>
        <strain evidence="1">Whitten #5841</strain>
        <tissue evidence="1">Leaf</tissue>
    </source>
</reference>
<evidence type="ECO:0000313" key="2">
    <source>
        <dbReference type="Proteomes" id="UP000825935"/>
    </source>
</evidence>
<sequence>MQPVCLHSARSGSRPRKRLSLQWADRATAVANNIGVNTEVLKLQQRIRQARQPWPGSSTAVLLSSPSSSVVLLGSPEFPSFPFGDPQVCCHLPISFLALSMKK</sequence>